<name>J9E4F9_WUCBA</name>
<reference evidence="2" key="1">
    <citation type="submission" date="2012-08" db="EMBL/GenBank/DDBJ databases">
        <title>The Genome Sequence of Wuchereria bancrofti.</title>
        <authorList>
            <person name="Nutman T.B."/>
            <person name="Fink D.L."/>
            <person name="Russ C."/>
            <person name="Young S."/>
            <person name="Zeng Q."/>
            <person name="Koehrsen M."/>
            <person name="Alvarado L."/>
            <person name="Berlin A."/>
            <person name="Chapman S.B."/>
            <person name="Chen Z."/>
            <person name="Freedman E."/>
            <person name="Gellesch M."/>
            <person name="Goldberg J."/>
            <person name="Griggs A."/>
            <person name="Gujja S."/>
            <person name="Heilman E.R."/>
            <person name="Heiman D."/>
            <person name="Hepburn T."/>
            <person name="Howarth C."/>
            <person name="Jen D."/>
            <person name="Larson L."/>
            <person name="Lewis B."/>
            <person name="Mehta T."/>
            <person name="Park D."/>
            <person name="Pearson M."/>
            <person name="Roberts A."/>
            <person name="Saif S."/>
            <person name="Shea T."/>
            <person name="Shenoy N."/>
            <person name="Sisk P."/>
            <person name="Stolte C."/>
            <person name="Sykes S."/>
            <person name="Walk T."/>
            <person name="White J."/>
            <person name="Yandava C."/>
            <person name="Haas B."/>
            <person name="Henn M.R."/>
            <person name="Nusbaum C."/>
            <person name="Birren B."/>
        </authorList>
    </citation>
    <scope>NUCLEOTIDE SEQUENCE [LARGE SCALE GENOMIC DNA]</scope>
    <source>
        <strain evidence="2">NA</strain>
    </source>
</reference>
<comment type="caution">
    <text evidence="1">The sequence shown here is derived from an EMBL/GenBank/DDBJ whole genome shotgun (WGS) entry which is preliminary data.</text>
</comment>
<dbReference type="AlphaFoldDB" id="J9E4F9"/>
<organism evidence="1 2">
    <name type="scientific">Wuchereria bancrofti</name>
    <dbReference type="NCBI Taxonomy" id="6293"/>
    <lineage>
        <taxon>Eukaryota</taxon>
        <taxon>Metazoa</taxon>
        <taxon>Ecdysozoa</taxon>
        <taxon>Nematoda</taxon>
        <taxon>Chromadorea</taxon>
        <taxon>Rhabditida</taxon>
        <taxon>Spirurina</taxon>
        <taxon>Spiruromorpha</taxon>
        <taxon>Filarioidea</taxon>
        <taxon>Onchocercidae</taxon>
        <taxon>Wuchereria</taxon>
    </lineage>
</organism>
<gene>
    <name evidence="1" type="ORF">WUBG_17242</name>
</gene>
<accession>J9E4F9</accession>
<evidence type="ECO:0000313" key="1">
    <source>
        <dbReference type="EMBL" id="EJW71852.1"/>
    </source>
</evidence>
<feature type="non-terminal residue" evidence="1">
    <location>
        <position position="69"/>
    </location>
</feature>
<evidence type="ECO:0000313" key="2">
    <source>
        <dbReference type="Proteomes" id="UP000004810"/>
    </source>
</evidence>
<dbReference type="EMBL" id="ADBV01017544">
    <property type="protein sequence ID" value="EJW71852.1"/>
    <property type="molecule type" value="Genomic_DNA"/>
</dbReference>
<sequence length="69" mass="8468">MSGFIYFWRRYRLEAELAAMSWKIRWEDLDGDELKKIRRKVDEYDVCMVLILNLKHYFDLIVVHQMAAK</sequence>
<proteinExistence type="predicted"/>
<dbReference type="Proteomes" id="UP000004810">
    <property type="component" value="Unassembled WGS sequence"/>
</dbReference>
<protein>
    <submittedName>
        <fullName evidence="1">Uncharacterized protein</fullName>
    </submittedName>
</protein>